<keyword evidence="1" id="KW-0677">Repeat</keyword>
<comment type="caution">
    <text evidence="4">The sequence shown here is derived from an EMBL/GenBank/DDBJ whole genome shotgun (WGS) entry which is preliminary data.</text>
</comment>
<dbReference type="Proteomes" id="UP001642484">
    <property type="component" value="Unassembled WGS sequence"/>
</dbReference>
<dbReference type="SMART" id="SM00248">
    <property type="entry name" value="ANK"/>
    <property type="match status" value="3"/>
</dbReference>
<feature type="repeat" description="ANK" evidence="3">
    <location>
        <begin position="98"/>
        <end position="120"/>
    </location>
</feature>
<evidence type="ECO:0000313" key="5">
    <source>
        <dbReference type="Proteomes" id="UP001642484"/>
    </source>
</evidence>
<evidence type="ECO:0000313" key="4">
    <source>
        <dbReference type="EMBL" id="CAK9072076.1"/>
    </source>
</evidence>
<dbReference type="PROSITE" id="PS50088">
    <property type="entry name" value="ANK_REPEAT"/>
    <property type="match status" value="1"/>
</dbReference>
<evidence type="ECO:0008006" key="6">
    <source>
        <dbReference type="Google" id="ProtNLM"/>
    </source>
</evidence>
<organism evidence="4 5">
    <name type="scientific">Durusdinium trenchii</name>
    <dbReference type="NCBI Taxonomy" id="1381693"/>
    <lineage>
        <taxon>Eukaryota</taxon>
        <taxon>Sar</taxon>
        <taxon>Alveolata</taxon>
        <taxon>Dinophyceae</taxon>
        <taxon>Suessiales</taxon>
        <taxon>Symbiodiniaceae</taxon>
        <taxon>Durusdinium</taxon>
    </lineage>
</organism>
<evidence type="ECO:0000256" key="1">
    <source>
        <dbReference type="ARBA" id="ARBA00022737"/>
    </source>
</evidence>
<dbReference type="SUPFAM" id="SSF48403">
    <property type="entry name" value="Ankyrin repeat"/>
    <property type="match status" value="1"/>
</dbReference>
<dbReference type="PANTHER" id="PTHR24178:SF41">
    <property type="entry name" value="ANKYRIN-2 ISOFORM X1"/>
    <property type="match status" value="1"/>
</dbReference>
<keyword evidence="2 3" id="KW-0040">ANK repeat</keyword>
<reference evidence="4 5" key="1">
    <citation type="submission" date="2024-02" db="EMBL/GenBank/DDBJ databases">
        <authorList>
            <person name="Chen Y."/>
            <person name="Shah S."/>
            <person name="Dougan E. K."/>
            <person name="Thang M."/>
            <person name="Chan C."/>
        </authorList>
    </citation>
    <scope>NUCLEOTIDE SEQUENCE [LARGE SCALE GENOMIC DNA]</scope>
</reference>
<name>A0ABP0P8K5_9DINO</name>
<dbReference type="PROSITE" id="PS50297">
    <property type="entry name" value="ANK_REP_REGION"/>
    <property type="match status" value="1"/>
</dbReference>
<evidence type="ECO:0000256" key="3">
    <source>
        <dbReference type="PROSITE-ProRule" id="PRU00023"/>
    </source>
</evidence>
<protein>
    <recommendedName>
        <fullName evidence="6">Ankyrin repeat domain-containing protein</fullName>
    </recommendedName>
</protein>
<sequence>MKLEVKPFPHEKLVQADDLEAFKAAFADSGVEDLMSWITADKFDAFSWSILHFVVGNNALKILDWVLDEVAAVISKQSGDDKDLRNAYVKLLTTKSLDNEIPLHLAAQEGHIEIMARLLSIMEDKFAGQIARLQCGSKNSDGSTPLLVAIEHVGGKPTEKVEKMLELLVVTGGSNLEAQDASGMDVFGAAKFMTNRGPEIEKILRKLKRSKAAKAAPRTES</sequence>
<dbReference type="Pfam" id="PF12796">
    <property type="entry name" value="Ank_2"/>
    <property type="match status" value="1"/>
</dbReference>
<proteinExistence type="predicted"/>
<accession>A0ABP0P8K5</accession>
<dbReference type="EMBL" id="CAXAMN010022696">
    <property type="protein sequence ID" value="CAK9072076.1"/>
    <property type="molecule type" value="Genomic_DNA"/>
</dbReference>
<gene>
    <name evidence="4" type="ORF">CCMP2556_LOCUS35451</name>
</gene>
<dbReference type="InterPro" id="IPR036770">
    <property type="entry name" value="Ankyrin_rpt-contain_sf"/>
</dbReference>
<dbReference type="Gene3D" id="1.25.40.20">
    <property type="entry name" value="Ankyrin repeat-containing domain"/>
    <property type="match status" value="1"/>
</dbReference>
<dbReference type="PANTHER" id="PTHR24178">
    <property type="entry name" value="MOLTING PROTEIN MLT-4"/>
    <property type="match status" value="1"/>
</dbReference>
<dbReference type="InterPro" id="IPR002110">
    <property type="entry name" value="Ankyrin_rpt"/>
</dbReference>
<keyword evidence="5" id="KW-1185">Reference proteome</keyword>
<evidence type="ECO:0000256" key="2">
    <source>
        <dbReference type="ARBA" id="ARBA00023043"/>
    </source>
</evidence>